<dbReference type="PANTHER" id="PTHR37418">
    <property type="entry name" value="3-KETO-5-AMINOHEXANOATE CLEAVAGE ENZYME-RELATED"/>
    <property type="match status" value="1"/>
</dbReference>
<evidence type="ECO:0000313" key="8">
    <source>
        <dbReference type="EMBL" id="SDC72263.1"/>
    </source>
</evidence>
<evidence type="ECO:0000259" key="6">
    <source>
        <dbReference type="Pfam" id="PF21498"/>
    </source>
</evidence>
<evidence type="ECO:0000256" key="3">
    <source>
        <dbReference type="ARBA" id="ARBA00022723"/>
    </source>
</evidence>
<dbReference type="RefSeq" id="WP_092741216.1">
    <property type="nucleotide sequence ID" value="NZ_FMZC01000003.1"/>
</dbReference>
<dbReference type="STRING" id="187868.SAMN05192589_10375"/>
<dbReference type="GO" id="GO:0046872">
    <property type="term" value="F:metal ion binding"/>
    <property type="evidence" value="ECO:0007669"/>
    <property type="project" value="UniProtKB-KW"/>
</dbReference>
<dbReference type="PANTHER" id="PTHR37418:SF2">
    <property type="entry name" value="3-KETO-5-AMINOHEXANOATE CLEAVAGE ENZYME"/>
    <property type="match status" value="1"/>
</dbReference>
<dbReference type="ESTHER" id="9burk-a0a1g6nwf0">
    <property type="family name" value="AlphaBeta_hydrolase"/>
</dbReference>
<evidence type="ECO:0000259" key="5">
    <source>
        <dbReference type="Pfam" id="PF20913"/>
    </source>
</evidence>
<dbReference type="AlphaFoldDB" id="A0A1G6NWF0"/>
<name>A0A1G6NWF0_9BURK</name>
<evidence type="ECO:0000256" key="1">
    <source>
        <dbReference type="ARBA" id="ARBA00001947"/>
    </source>
</evidence>
<comment type="cofactor">
    <cofactor evidence="1">
        <name>Zn(2+)</name>
        <dbReference type="ChEBI" id="CHEBI:29105"/>
    </cofactor>
</comment>
<dbReference type="OrthoDB" id="9155960at2"/>
<keyword evidence="9" id="KW-1185">Reference proteome</keyword>
<organism evidence="8 9">
    <name type="scientific">Paracidovorax valerianellae</name>
    <dbReference type="NCBI Taxonomy" id="187868"/>
    <lineage>
        <taxon>Bacteria</taxon>
        <taxon>Pseudomonadati</taxon>
        <taxon>Pseudomonadota</taxon>
        <taxon>Betaproteobacteria</taxon>
        <taxon>Burkholderiales</taxon>
        <taxon>Comamonadaceae</taxon>
        <taxon>Paracidovorax</taxon>
    </lineage>
</organism>
<dbReference type="Pfam" id="PF21498">
    <property type="entry name" value="Obc1_C"/>
    <property type="match status" value="1"/>
</dbReference>
<dbReference type="Gene3D" id="3.20.20.70">
    <property type="entry name" value="Aldolase class I"/>
    <property type="match status" value="1"/>
</dbReference>
<keyword evidence="4" id="KW-0862">Zinc</keyword>
<dbReference type="Pfam" id="PF20913">
    <property type="entry name" value="ObcA_N"/>
    <property type="match status" value="1"/>
</dbReference>
<sequence>MRIFITAAPVGAVPQHALAEAPKFLPGYAIKAAEAQGHGLAAHLDADGWEPVPAGGLALSDRLQAQVPAGAADAPSVQERRAGDADVHRHLPGAVLRCIASVKTARELVLTLTAQGWTAAGRGDLEWCGERIESYLPPALVAALENDAPQVLEMLRGRGWVECGEGRWNPGRTASPHLPITPEAIVAHSVAAVREGAAIVHLHTRDCSGQRTVQVPGVDSPVRLGRQSNHIDEAQYAAIVPRLHQLAPAAILNLSTSVRGGAADFESPVRRVHLRAYGAQQRAPEMGSLSPGPVIFQAGGGYENPPAFLAAQIAHCRQSKVRPEVEVFNSAILDGALGEHQASLRSVGSPVLFMLVVGVDQHRRLPQGGVVDDSLLPVAERKDILRLLAEGSAEAFEQALARAVQWLRPVVDRIRSECPGAKVSALVPGPMIVLLARLAVALGLDGVRVGLEDALNVPDPEMASGWRRGTTAEQVRYVREQLQALGATVLTAEEARMALDMPHPDVALLQEAIARLQPLAATEPLARPRAIAGPVLAALAPLQPAYAAREWRFLAALEADAARLPADRQVAAAGDLALAALRDHGLYARFFVEERDRYPAEGAGAFRNVYPLQALNFVRELLADQQRPGGLWDAALQAMAADSGLAPHAYQVRPAQFKGQDLRFLEFLTSIPCRYTEDRTDIVHTAVRSHPGYSAAMAVLFEAIHERAVALRAGAGAEAEAKIAGIRMYRDAPRSVALAMAPDMEMAAVQAAVARGAWVVLPSTPTTHYPEGLKLSTGLTATFARFLERTQPAAEVLGIAHAGIDACGTVLIESSMLHNRFTLNTQVHAQVVSHSSRLIYERVVLPRLVAQPQALAWNAAGLVERDAAGLPLNRDGRPMGRLSFQGIEDLARLHFLAHSSGIATIQQIDNAARADLQRLGYSVQEQEEIFNRAVALSFASACDVNLSVLGTPIVDVTALNDVRSVAGTTTPDYLCGSVNGTWSLAPLIPHRGDETFRYTEAHWILRKGEQKKLLLRLSGVVLREDPVRLHDGHSIRRYLEGAPASLIELVALLQTAAPSLRADMLLRQHFAKHGAPSHATSAPRVRVPVLATAMERG</sequence>
<dbReference type="Proteomes" id="UP000198781">
    <property type="component" value="Unassembled WGS sequence"/>
</dbReference>
<feature type="domain" description="Oxalate Biosynthetic Component A N-terminal" evidence="5">
    <location>
        <begin position="95"/>
        <end position="160"/>
    </location>
</feature>
<gene>
    <name evidence="8" type="ORF">SAMN05192589_10375</name>
</gene>
<dbReference type="InterPro" id="IPR048878">
    <property type="entry name" value="Obc1_cap"/>
</dbReference>
<dbReference type="GO" id="GO:0043720">
    <property type="term" value="F:3-keto-5-aminohexanoate cleavage activity"/>
    <property type="evidence" value="ECO:0007669"/>
    <property type="project" value="InterPro"/>
</dbReference>
<dbReference type="Pfam" id="PF05853">
    <property type="entry name" value="BKACE"/>
    <property type="match status" value="2"/>
</dbReference>
<feature type="domain" description="Oxalate biosynthetic component 1 cap" evidence="7">
    <location>
        <begin position="534"/>
        <end position="706"/>
    </location>
</feature>
<keyword evidence="2" id="KW-0808">Transferase</keyword>
<dbReference type="InterPro" id="IPR008567">
    <property type="entry name" value="BKACE"/>
</dbReference>
<dbReference type="InterPro" id="IPR048877">
    <property type="entry name" value="ObcA_N"/>
</dbReference>
<dbReference type="Pfam" id="PF21502">
    <property type="entry name" value="Obc1_cap"/>
    <property type="match status" value="1"/>
</dbReference>
<dbReference type="InterPro" id="IPR013785">
    <property type="entry name" value="Aldolase_TIM"/>
</dbReference>
<keyword evidence="3" id="KW-0479">Metal-binding</keyword>
<feature type="domain" description="Oxalate biosynthetic component 1 C-terminal" evidence="6">
    <location>
        <begin position="746"/>
        <end position="1060"/>
    </location>
</feature>
<reference evidence="8 9" key="1">
    <citation type="submission" date="2016-10" db="EMBL/GenBank/DDBJ databases">
        <authorList>
            <person name="de Groot N.N."/>
        </authorList>
    </citation>
    <scope>NUCLEOTIDE SEQUENCE [LARGE SCALE GENOMIC DNA]</scope>
    <source>
        <strain evidence="8 9">DSM 16619</strain>
    </source>
</reference>
<evidence type="ECO:0000259" key="7">
    <source>
        <dbReference type="Pfam" id="PF21502"/>
    </source>
</evidence>
<protein>
    <submittedName>
        <fullName evidence="8">Uncharacterized conserved protein, DUF849 family</fullName>
    </submittedName>
</protein>
<evidence type="ECO:0000256" key="4">
    <source>
        <dbReference type="ARBA" id="ARBA00022833"/>
    </source>
</evidence>
<dbReference type="EMBL" id="FMZC01000003">
    <property type="protein sequence ID" value="SDC72263.1"/>
    <property type="molecule type" value="Genomic_DNA"/>
</dbReference>
<evidence type="ECO:0000313" key="9">
    <source>
        <dbReference type="Proteomes" id="UP000198781"/>
    </source>
</evidence>
<dbReference type="InterPro" id="IPR048879">
    <property type="entry name" value="Obc1_C"/>
</dbReference>
<evidence type="ECO:0000256" key="2">
    <source>
        <dbReference type="ARBA" id="ARBA00022679"/>
    </source>
</evidence>
<proteinExistence type="predicted"/>
<accession>A0A1G6NWF0</accession>